<proteinExistence type="inferred from homology"/>
<dbReference type="Gene3D" id="3.40.50.300">
    <property type="entry name" value="P-loop containing nucleotide triphosphate hydrolases"/>
    <property type="match status" value="2"/>
</dbReference>
<dbReference type="InterPro" id="IPR051055">
    <property type="entry name" value="PIF1_helicase"/>
</dbReference>
<name>A0A8C1I1H8_CYPCA</name>
<evidence type="ECO:0000259" key="2">
    <source>
        <dbReference type="SMART" id="SM00382"/>
    </source>
</evidence>
<feature type="domain" description="AAA+ ATPase" evidence="2">
    <location>
        <begin position="658"/>
        <end position="901"/>
    </location>
</feature>
<comment type="catalytic activity">
    <reaction evidence="1">
        <text>ATP + H2O = ADP + phosphate + H(+)</text>
        <dbReference type="Rhea" id="RHEA:13065"/>
        <dbReference type="ChEBI" id="CHEBI:15377"/>
        <dbReference type="ChEBI" id="CHEBI:15378"/>
        <dbReference type="ChEBI" id="CHEBI:30616"/>
        <dbReference type="ChEBI" id="CHEBI:43474"/>
        <dbReference type="ChEBI" id="CHEBI:456216"/>
        <dbReference type="EC" id="5.6.2.3"/>
    </reaction>
</comment>
<protein>
    <recommendedName>
        <fullName evidence="1">ATP-dependent DNA helicase</fullName>
        <ecNumber evidence="1">5.6.2.3</ecNumber>
    </recommendedName>
</protein>
<dbReference type="InterPro" id="IPR027417">
    <property type="entry name" value="P-loop_NTPase"/>
</dbReference>
<dbReference type="PANTHER" id="PTHR47642">
    <property type="entry name" value="ATP-DEPENDENT DNA HELICASE"/>
    <property type="match status" value="1"/>
</dbReference>
<reference evidence="3" key="2">
    <citation type="submission" date="2025-09" db="UniProtKB">
        <authorList>
            <consortium name="Ensembl"/>
        </authorList>
    </citation>
    <scope>IDENTIFICATION</scope>
</reference>
<comment type="cofactor">
    <cofactor evidence="1">
        <name>Mg(2+)</name>
        <dbReference type="ChEBI" id="CHEBI:18420"/>
    </cofactor>
</comment>
<dbReference type="OMA" id="LLRICIN"/>
<keyword evidence="1" id="KW-0233">DNA recombination</keyword>
<dbReference type="SMART" id="SM00382">
    <property type="entry name" value="AAA"/>
    <property type="match status" value="1"/>
</dbReference>
<dbReference type="Proteomes" id="UP001108240">
    <property type="component" value="Unplaced"/>
</dbReference>
<dbReference type="GO" id="GO:0005524">
    <property type="term" value="F:ATP binding"/>
    <property type="evidence" value="ECO:0007669"/>
    <property type="project" value="UniProtKB-KW"/>
</dbReference>
<keyword evidence="1" id="KW-0067">ATP-binding</keyword>
<keyword evidence="1" id="KW-0378">Hydrolase</keyword>
<comment type="similarity">
    <text evidence="1">Belongs to the helicase family.</text>
</comment>
<evidence type="ECO:0000256" key="1">
    <source>
        <dbReference type="RuleBase" id="RU363044"/>
    </source>
</evidence>
<dbReference type="PANTHER" id="PTHR47642:SF3">
    <property type="entry name" value="ATP-DEPENDENT DNA HELICASE"/>
    <property type="match status" value="1"/>
</dbReference>
<dbReference type="GO" id="GO:0006281">
    <property type="term" value="P:DNA repair"/>
    <property type="evidence" value="ECO:0007669"/>
    <property type="project" value="UniProtKB-KW"/>
</dbReference>
<keyword evidence="1" id="KW-0347">Helicase</keyword>
<dbReference type="Ensembl" id="ENSCCRT00000098585.2">
    <property type="protein sequence ID" value="ENSCCRP00000090805.2"/>
    <property type="gene ID" value="ENSCCRG00000049182.2"/>
</dbReference>
<dbReference type="GeneTree" id="ENSGT00940000164296"/>
<accession>A0A8C1I1H8</accession>
<reference evidence="3" key="1">
    <citation type="submission" date="2025-08" db="UniProtKB">
        <authorList>
            <consortium name="Ensembl"/>
        </authorList>
    </citation>
    <scope>IDENTIFICATION</scope>
</reference>
<dbReference type="EC" id="5.6.2.3" evidence="1"/>
<dbReference type="GO" id="GO:0043139">
    <property type="term" value="F:5'-3' DNA helicase activity"/>
    <property type="evidence" value="ECO:0007669"/>
    <property type="project" value="UniProtKB-EC"/>
</dbReference>
<dbReference type="InterPro" id="IPR010285">
    <property type="entry name" value="DNA_helicase_pif1-like_DEAD"/>
</dbReference>
<evidence type="ECO:0000313" key="3">
    <source>
        <dbReference type="Ensembl" id="ENSCCRP00000090805.2"/>
    </source>
</evidence>
<keyword evidence="1" id="KW-0547">Nucleotide-binding</keyword>
<keyword evidence="1" id="KW-0227">DNA damage</keyword>
<dbReference type="CDD" id="cd18809">
    <property type="entry name" value="SF1_C_RecD"/>
    <property type="match status" value="1"/>
</dbReference>
<dbReference type="InterPro" id="IPR003593">
    <property type="entry name" value="AAA+_ATPase"/>
</dbReference>
<dbReference type="GO" id="GO:0016787">
    <property type="term" value="F:hydrolase activity"/>
    <property type="evidence" value="ECO:0007669"/>
    <property type="project" value="UniProtKB-KW"/>
</dbReference>
<dbReference type="Pfam" id="PF14214">
    <property type="entry name" value="Helitron_like_N"/>
    <property type="match status" value="1"/>
</dbReference>
<sequence>MVRQLGIPTWFCSFSSADMRWTNLMSSLLKQEGRAETSDQLEWSERCAILRNNPVTAARMFDFRWHCFLKEVLMSPLQPIGEIVDYFYRVEFQQRGSPHVHCLFWIKNAPQIDKQSDEEVVEFIDRYVSCEVPTENEELHSIVTSVQLHSKHHSKTCKKKNTVCRFNFPKPPSLRTFICRRKVEDMPEKDVSDKDVSCDGCQNNNREKLNECTSPGINDKINVKYAHDIMATVKKAVLDQKINSMEELFGSVGINQDLFEMAYKCINNNTHIVLKRQLNEVWVNQYNKFALQCWNANMDIQYVTDAYACIVYIISYISKSEREMGLLLANTQREASTQGNTDARQALRKLGSVYLHNREVSAQEAVYRLTNMHLKECSRHVQFIPTGDDTVRMSLPLSVIQNKLESEHLKSEDIWMTSFVDRYKNRPNQTAFDDMCLATFASEYRIAYHGTSSANKIKLKNNLGFIVKRTRTQPAIVRFARFSVTKSPEKFYQSLLQLFLPYRVDSQLKPVGFNHFEQFYREGKVFLSNGSVHLVHTVVNANRALFEKDADMLDTAQTAVDNEGILENAWCLLCPQQQLEHFECAQLRRESLKHINETERCIPDLAFNSEPLPQLEKKNTLSHVDGLSLIRSLNKTQMAIFNKIRQWCLDKIRGENPKPFHIFITGGAGTGKSHLIKAIKYEATRLLSQIALNPDDICVLLTAPTGISAFQLQASTIHQTFCIGTNMKLPYAPLGEEKLNSLRAKFHGLQILIIDEISMVDHKLLAYIHGRLRQIKQTGDLGIFGNVAVIAVGDFFQLAPVKGKPLFVDEPGLDLWINNFSIVELAQIVRQQDTTFAELLNRLRKRNRKTQLRKEDLEILSNCDNGEENNDSLHIFSTNDEVHEHNLEMLIKTCEEIETIESEDYARSKKTGKSELLDGHHVKVYNTCLSATLLLGINARVMLIKNIDINDGLVNGVCGTVTHITRSDKKKLPEVVYICFDDNNVGLKRRKLCMSEPTRLLQSTPIYAEEENVCRNGGLRRQFPLKLAWACTVHKVQGLTVDNAVVSLKKVSAAGQAYVALSRVRSLPGLTIKDFSEKSIYCNEKVFEALNEMPCFYDT</sequence>
<dbReference type="Pfam" id="PF05970">
    <property type="entry name" value="PIF1"/>
    <property type="match status" value="1"/>
</dbReference>
<dbReference type="GO" id="GO:0006310">
    <property type="term" value="P:DNA recombination"/>
    <property type="evidence" value="ECO:0007669"/>
    <property type="project" value="UniProtKB-KW"/>
</dbReference>
<organism evidence="3 4">
    <name type="scientific">Cyprinus carpio carpio</name>
    <dbReference type="NCBI Taxonomy" id="630221"/>
    <lineage>
        <taxon>Eukaryota</taxon>
        <taxon>Metazoa</taxon>
        <taxon>Chordata</taxon>
        <taxon>Craniata</taxon>
        <taxon>Vertebrata</taxon>
        <taxon>Euteleostomi</taxon>
        <taxon>Actinopterygii</taxon>
        <taxon>Neopterygii</taxon>
        <taxon>Teleostei</taxon>
        <taxon>Ostariophysi</taxon>
        <taxon>Cypriniformes</taxon>
        <taxon>Cyprinidae</taxon>
        <taxon>Cyprininae</taxon>
        <taxon>Cyprinus</taxon>
    </lineage>
</organism>
<dbReference type="SUPFAM" id="SSF52540">
    <property type="entry name" value="P-loop containing nucleoside triphosphate hydrolases"/>
    <property type="match status" value="2"/>
</dbReference>
<keyword evidence="1" id="KW-0234">DNA repair</keyword>
<dbReference type="AlphaFoldDB" id="A0A8C1I1H8"/>
<dbReference type="GO" id="GO:0000723">
    <property type="term" value="P:telomere maintenance"/>
    <property type="evidence" value="ECO:0007669"/>
    <property type="project" value="InterPro"/>
</dbReference>
<dbReference type="InterPro" id="IPR025476">
    <property type="entry name" value="Helitron_helicase-like"/>
</dbReference>
<evidence type="ECO:0000313" key="4">
    <source>
        <dbReference type="Proteomes" id="UP001108240"/>
    </source>
</evidence>
<keyword evidence="4" id="KW-1185">Reference proteome</keyword>